<accession>A0A5J5HWK7</accession>
<dbReference type="PANTHER" id="PTHR38440">
    <property type="entry name" value="UPF0398 PROTEIN YPSA"/>
    <property type="match status" value="1"/>
</dbReference>
<dbReference type="Pfam" id="PF06908">
    <property type="entry name" value="YpsA"/>
    <property type="match status" value="1"/>
</dbReference>
<gene>
    <name evidence="2" type="ORF">F4V44_09405</name>
</gene>
<dbReference type="SUPFAM" id="SSF102405">
    <property type="entry name" value="MCP/YpsA-like"/>
    <property type="match status" value="1"/>
</dbReference>
<dbReference type="OrthoDB" id="2301957at2"/>
<evidence type="ECO:0000313" key="2">
    <source>
        <dbReference type="EMBL" id="KAA9026083.1"/>
    </source>
</evidence>
<dbReference type="Proteomes" id="UP000326671">
    <property type="component" value="Unassembled WGS sequence"/>
</dbReference>
<evidence type="ECO:0000313" key="3">
    <source>
        <dbReference type="Proteomes" id="UP000326671"/>
    </source>
</evidence>
<dbReference type="InterPro" id="IPR010697">
    <property type="entry name" value="YspA"/>
</dbReference>
<proteinExistence type="inferred from homology"/>
<organism evidence="2 3">
    <name type="scientific">Niallia endozanthoxylica</name>
    <dbReference type="NCBI Taxonomy" id="2036016"/>
    <lineage>
        <taxon>Bacteria</taxon>
        <taxon>Bacillati</taxon>
        <taxon>Bacillota</taxon>
        <taxon>Bacilli</taxon>
        <taxon>Bacillales</taxon>
        <taxon>Bacillaceae</taxon>
        <taxon>Niallia</taxon>
    </lineage>
</organism>
<reference evidence="2 3" key="1">
    <citation type="submission" date="2019-09" db="EMBL/GenBank/DDBJ databases">
        <title>Whole genome sequences of isolates from the Mars Exploration Rovers.</title>
        <authorList>
            <person name="Seuylemezian A."/>
            <person name="Vaishampayan P."/>
        </authorList>
    </citation>
    <scope>NUCLEOTIDE SEQUENCE [LARGE SCALE GENOMIC DNA]</scope>
    <source>
        <strain evidence="2 3">MER_TA_151</strain>
    </source>
</reference>
<protein>
    <recommendedName>
        <fullName evidence="1">UPF0398 protein F4V44_09405</fullName>
    </recommendedName>
</protein>
<evidence type="ECO:0000256" key="1">
    <source>
        <dbReference type="HAMAP-Rule" id="MF_01575"/>
    </source>
</evidence>
<comment type="caution">
    <text evidence="2">The sequence shown here is derived from an EMBL/GenBank/DDBJ whole genome shotgun (WGS) entry which is preliminary data.</text>
</comment>
<dbReference type="Gene3D" id="3.40.50.450">
    <property type="match status" value="1"/>
</dbReference>
<sequence>MKLVSYILRRIGGRELVKVAAVSGYKPFELGIFKNNHPAVPYIKKAIHNCLKGMLEEGLEWVLISGQLGTELWAAEVVYELRETEYPDLKLAIITPFLEQEASWSESNKEWYESILMEADFVDSVSHRPYEKPWQFRMKNQFHIEKSDIMLLFYDLEKIGSPQFIYNMAKRYQESHEYEIRIIQFLDLQLLAEEEQWDQDGF</sequence>
<dbReference type="AlphaFoldDB" id="A0A5J5HWK7"/>
<dbReference type="NCBIfam" id="NF010181">
    <property type="entry name" value="PRK13660.1"/>
    <property type="match status" value="1"/>
</dbReference>
<name>A0A5J5HWK7_9BACI</name>
<dbReference type="HAMAP" id="MF_01575">
    <property type="entry name" value="UPF0398"/>
    <property type="match status" value="1"/>
</dbReference>
<comment type="similarity">
    <text evidence="1">Belongs to the UPF0398 family.</text>
</comment>
<dbReference type="EMBL" id="VYKL01000015">
    <property type="protein sequence ID" value="KAA9026083.1"/>
    <property type="molecule type" value="Genomic_DNA"/>
</dbReference>
<dbReference type="PIRSF" id="PIRSF021290">
    <property type="entry name" value="DUF1273"/>
    <property type="match status" value="1"/>
</dbReference>
<dbReference type="PANTHER" id="PTHR38440:SF1">
    <property type="entry name" value="UPF0398 PROTEIN SPR0331"/>
    <property type="match status" value="1"/>
</dbReference>
<keyword evidence="3" id="KW-1185">Reference proteome</keyword>